<dbReference type="AlphaFoldDB" id="A0A4R6DCX3"/>
<dbReference type="InterPro" id="IPR000792">
    <property type="entry name" value="Tscrpt_reg_LuxR_C"/>
</dbReference>
<evidence type="ECO:0000256" key="3">
    <source>
        <dbReference type="ARBA" id="ARBA00023163"/>
    </source>
</evidence>
<dbReference type="SMART" id="SM00382">
    <property type="entry name" value="AAA"/>
    <property type="match status" value="1"/>
</dbReference>
<gene>
    <name evidence="5" type="ORF">EDF64_11239</name>
</gene>
<dbReference type="Pfam" id="PF13191">
    <property type="entry name" value="AAA_16"/>
    <property type="match status" value="1"/>
</dbReference>
<dbReference type="PANTHER" id="PTHR43214">
    <property type="entry name" value="TWO-COMPONENT RESPONSE REGULATOR"/>
    <property type="match status" value="1"/>
</dbReference>
<dbReference type="Gene3D" id="1.10.10.10">
    <property type="entry name" value="Winged helix-like DNA-binding domain superfamily/Winged helix DNA-binding domain"/>
    <property type="match status" value="1"/>
</dbReference>
<reference evidence="5 6" key="1">
    <citation type="submission" date="2019-03" db="EMBL/GenBank/DDBJ databases">
        <title>Genomic analyses of the natural microbiome of Caenorhabditis elegans.</title>
        <authorList>
            <person name="Samuel B."/>
        </authorList>
    </citation>
    <scope>NUCLEOTIDE SEQUENCE [LARGE SCALE GENOMIC DNA]</scope>
    <source>
        <strain evidence="5 6">JUb65</strain>
    </source>
</reference>
<dbReference type="SUPFAM" id="SSF46894">
    <property type="entry name" value="C-terminal effector domain of the bipartite response regulators"/>
    <property type="match status" value="1"/>
</dbReference>
<dbReference type="Gene3D" id="1.25.40.10">
    <property type="entry name" value="Tetratricopeptide repeat domain"/>
    <property type="match status" value="1"/>
</dbReference>
<dbReference type="Pfam" id="PF00196">
    <property type="entry name" value="GerE"/>
    <property type="match status" value="1"/>
</dbReference>
<keyword evidence="3" id="KW-0804">Transcription</keyword>
<evidence type="ECO:0000313" key="5">
    <source>
        <dbReference type="EMBL" id="TDN42396.1"/>
    </source>
</evidence>
<dbReference type="InterPro" id="IPR011990">
    <property type="entry name" value="TPR-like_helical_dom_sf"/>
</dbReference>
<dbReference type="InterPro" id="IPR036388">
    <property type="entry name" value="WH-like_DNA-bd_sf"/>
</dbReference>
<dbReference type="InterPro" id="IPR027417">
    <property type="entry name" value="P-loop_NTPase"/>
</dbReference>
<dbReference type="InterPro" id="IPR039420">
    <property type="entry name" value="WalR-like"/>
</dbReference>
<name>A0A4R6DCX3_9MICO</name>
<sequence length="925" mass="98794">MARQRDEQPSHNRIPLERRDLLERMVRVAGERGGRLAIVGEPGVGKTTMLEALAGRLAQDRIVLMLRFDEGTTGPYAAVRTLLRLVPDRIFRTLPIGYRAVLEQVLQTAPPGFADHRMLEAALRHLCNVLAAAHTVVILDDAHLADRESVDLMAPMFRPPHEAAGTVLIVARELDAGGPVTSWKVVFTASQLAFLAPLSPAAVAGVLKDSELGGLSATDLNEIATESGGNPSWAIDLAITRLSGDDRTAASTSRALASTIRRIERLPPAVREVLAVTASMRGGTVEALFHVVGQAEDALAEGVALGVLSTKGHEVAVRTPLLRAAMSARLSAQERRALHAGLAESPLPAEQRLEHRDDAVLPGPRPDLAEELRAASGRARRIGTTSNALRLAMRAVARSDGRSDAHVDRVLHAAELAGAHGDAALVRRLSATLDPAVLAPEQFDRIAVVSAEAIAQDLGVDALDRRLANARRSFESGDVRASIIDVLRILWSSGGASDVAHELGDRAAELPPEVAPNTLRAALEDLAFRLLDAGEGLSSEIIARTRAVESASGTLDLTSSAASIEATGAYQADDLGRSRPALTAFVRTAELLGAHPTTTRALAHAAIVEILAGRVVQAASLLHEAEQHALRLVDPPAPLTRARGLFALTRNDRETLEEILTGWSSPAATIRGSLLVHGLAGIDAAWSENWTEARTELELALELAEAKGIVEPGRRLWIDIELARARVHLGDLDGAEHLARRLAALDESHRRPHAHGQSLRIRAMVAMRRGQQDESLRLAEEAVEELRRGGFAPESARAQLDRAQLLLDAGRSGRARQVLADVATSRIHADDPRIAARTLRLAEAADTVDGRALLTAAETRVAQSAAAGRTNREIAAQLFVSVRTVETHLGNAYRKMGVRTRTQLALALNDLGQDDPSPGRGSGPA</sequence>
<dbReference type="GO" id="GO:0003677">
    <property type="term" value="F:DNA binding"/>
    <property type="evidence" value="ECO:0007669"/>
    <property type="project" value="UniProtKB-KW"/>
</dbReference>
<evidence type="ECO:0000313" key="6">
    <source>
        <dbReference type="Proteomes" id="UP000295764"/>
    </source>
</evidence>
<keyword evidence="1" id="KW-0805">Transcription regulation</keyword>
<evidence type="ECO:0000259" key="4">
    <source>
        <dbReference type="PROSITE" id="PS50043"/>
    </source>
</evidence>
<dbReference type="CDD" id="cd06170">
    <property type="entry name" value="LuxR_C_like"/>
    <property type="match status" value="1"/>
</dbReference>
<accession>A0A4R6DCX3</accession>
<dbReference type="EMBL" id="SNVW01000012">
    <property type="protein sequence ID" value="TDN42396.1"/>
    <property type="molecule type" value="Genomic_DNA"/>
</dbReference>
<proteinExistence type="predicted"/>
<dbReference type="RefSeq" id="WP_133520784.1">
    <property type="nucleotide sequence ID" value="NZ_SNVW01000012.1"/>
</dbReference>
<evidence type="ECO:0000256" key="1">
    <source>
        <dbReference type="ARBA" id="ARBA00023015"/>
    </source>
</evidence>
<dbReference type="SUPFAM" id="SSF52540">
    <property type="entry name" value="P-loop containing nucleoside triphosphate hydrolases"/>
    <property type="match status" value="1"/>
</dbReference>
<comment type="caution">
    <text evidence="5">The sequence shown here is derived from an EMBL/GenBank/DDBJ whole genome shotgun (WGS) entry which is preliminary data.</text>
</comment>
<dbReference type="SMART" id="SM00421">
    <property type="entry name" value="HTH_LUXR"/>
    <property type="match status" value="1"/>
</dbReference>
<dbReference type="PROSITE" id="PS00622">
    <property type="entry name" value="HTH_LUXR_1"/>
    <property type="match status" value="1"/>
</dbReference>
<evidence type="ECO:0000256" key="2">
    <source>
        <dbReference type="ARBA" id="ARBA00023125"/>
    </source>
</evidence>
<keyword evidence="2" id="KW-0238">DNA-binding</keyword>
<dbReference type="PROSITE" id="PS50043">
    <property type="entry name" value="HTH_LUXR_2"/>
    <property type="match status" value="1"/>
</dbReference>
<dbReference type="InterPro" id="IPR041664">
    <property type="entry name" value="AAA_16"/>
</dbReference>
<dbReference type="InterPro" id="IPR003593">
    <property type="entry name" value="AAA+_ATPase"/>
</dbReference>
<organism evidence="5 6">
    <name type="scientific">Curtobacterium flaccumfaciens</name>
    <dbReference type="NCBI Taxonomy" id="2035"/>
    <lineage>
        <taxon>Bacteria</taxon>
        <taxon>Bacillati</taxon>
        <taxon>Actinomycetota</taxon>
        <taxon>Actinomycetes</taxon>
        <taxon>Micrococcales</taxon>
        <taxon>Microbacteriaceae</taxon>
        <taxon>Curtobacterium</taxon>
    </lineage>
</organism>
<dbReference type="SUPFAM" id="SSF48452">
    <property type="entry name" value="TPR-like"/>
    <property type="match status" value="1"/>
</dbReference>
<protein>
    <submittedName>
        <fullName evidence="5">AAA ATPase-like protein</fullName>
    </submittedName>
</protein>
<dbReference type="Gene3D" id="3.40.50.300">
    <property type="entry name" value="P-loop containing nucleotide triphosphate hydrolases"/>
    <property type="match status" value="1"/>
</dbReference>
<dbReference type="GO" id="GO:0006355">
    <property type="term" value="P:regulation of DNA-templated transcription"/>
    <property type="evidence" value="ECO:0007669"/>
    <property type="project" value="InterPro"/>
</dbReference>
<feature type="domain" description="HTH luxR-type" evidence="4">
    <location>
        <begin position="847"/>
        <end position="912"/>
    </location>
</feature>
<dbReference type="PRINTS" id="PR00038">
    <property type="entry name" value="HTHLUXR"/>
</dbReference>
<dbReference type="PANTHER" id="PTHR43214:SF24">
    <property type="entry name" value="TRANSCRIPTIONAL REGULATORY PROTEIN NARL-RELATED"/>
    <property type="match status" value="1"/>
</dbReference>
<dbReference type="InterPro" id="IPR016032">
    <property type="entry name" value="Sig_transdc_resp-reg_C-effctor"/>
</dbReference>
<dbReference type="OrthoDB" id="3656034at2"/>
<dbReference type="Proteomes" id="UP000295764">
    <property type="component" value="Unassembled WGS sequence"/>
</dbReference>